<protein>
    <submittedName>
        <fullName evidence="1">Uncharacterized protein</fullName>
    </submittedName>
</protein>
<dbReference type="KEGG" id="vg:23679361"/>
<proteinExistence type="predicted"/>
<reference evidence="2" key="1">
    <citation type="journal article" date="2015" name="PLoS ONE">
        <title>Investigation of a Large Collection of Pseudomonas aeruginosa Bacteriophages Collected from a Single Environmental Source in Abidjan, Cote d'Ivoire.</title>
        <authorList>
            <person name="Essoh C."/>
            <person name="Latino L."/>
            <person name="Midoux C."/>
            <person name="Blouin Y."/>
            <person name="Loukou G."/>
            <person name="Nguetta S.P."/>
            <person name="Lathro S."/>
            <person name="Cablanmian A."/>
            <person name="Kouassi A.K."/>
            <person name="Vergnaud G."/>
            <person name="Pourcel C."/>
        </authorList>
    </citation>
    <scope>NUCLEOTIDE SEQUENCE [LARGE SCALE GENOMIC DNA]</scope>
</reference>
<evidence type="ECO:0000313" key="2">
    <source>
        <dbReference type="Proteomes" id="UP000030230"/>
    </source>
</evidence>
<evidence type="ECO:0000313" key="1">
    <source>
        <dbReference type="EMBL" id="CEF89155.1"/>
    </source>
</evidence>
<accession>A0A0A1IVB2</accession>
<dbReference type="OrthoDB" id="15387at10239"/>
<sequence length="132" mass="15052">MTEKATQLSRQDLFKKMAHDALMSVLIPIMPDDETLDRLHQAVQVVNLEPLAKEFDRVMTADGTDWKKIRKVDSFLRSKDYMEVNGRYAVVQAELQDQVGLMLQALYSVVVPEEKRPQQEATAEVSEEAVES</sequence>
<dbReference type="InterPro" id="IPR055799">
    <property type="entry name" value="DUF7375"/>
</dbReference>
<keyword evidence="2" id="KW-1185">Reference proteome</keyword>
<dbReference type="RefSeq" id="YP_009124446.1">
    <property type="nucleotide sequence ID" value="NC_026587.1"/>
</dbReference>
<dbReference type="Pfam" id="PF24090">
    <property type="entry name" value="DUF7375"/>
    <property type="match status" value="1"/>
</dbReference>
<name>A0A0A1IVB2_9CAUD</name>
<dbReference type="GeneID" id="23679361"/>
<dbReference type="EMBL" id="LN610573">
    <property type="protein sequence ID" value="CEF89155.1"/>
    <property type="molecule type" value="Genomic_DNA"/>
</dbReference>
<organism evidence="1 2">
    <name type="scientific">Pseudomonas phage vB_PaeM_PAO1_Ab03</name>
    <dbReference type="NCBI Taxonomy" id="1548901"/>
    <lineage>
        <taxon>Viruses</taxon>
        <taxon>Duplodnaviria</taxon>
        <taxon>Heunggongvirae</taxon>
        <taxon>Uroviricota</taxon>
        <taxon>Caudoviricetes</taxon>
        <taxon>Vandenendeviridae</taxon>
        <taxon>Nankokuvirus</taxon>
        <taxon>Nankokuvirus Ab03</taxon>
    </lineage>
</organism>
<dbReference type="Proteomes" id="UP000030230">
    <property type="component" value="Segment"/>
</dbReference>
<gene>
    <name evidence="1" type="primary">ORF50</name>
</gene>